<dbReference type="SUPFAM" id="SSF47336">
    <property type="entry name" value="ACP-like"/>
    <property type="match status" value="1"/>
</dbReference>
<keyword evidence="2" id="KW-0597">Phosphoprotein</keyword>
<dbReference type="InterPro" id="IPR036736">
    <property type="entry name" value="ACP-like_sf"/>
</dbReference>
<proteinExistence type="predicted"/>
<evidence type="ECO:0000313" key="4">
    <source>
        <dbReference type="EMBL" id="GER91658.1"/>
    </source>
</evidence>
<dbReference type="EMBL" id="BKZW01000004">
    <property type="protein sequence ID" value="GER91658.1"/>
    <property type="molecule type" value="Genomic_DNA"/>
</dbReference>
<evidence type="ECO:0000256" key="1">
    <source>
        <dbReference type="ARBA" id="ARBA00022450"/>
    </source>
</evidence>
<dbReference type="SMART" id="SM00823">
    <property type="entry name" value="PKS_PP"/>
    <property type="match status" value="1"/>
</dbReference>
<sequence length="89" mass="10390">MQQTQTVSQLHYSFSVQDIQQILIDLVSAELNLKGIQGRHNFFDLGCKSLTIRTLQMQLQQQLNCTIPIITFYMHPTIEMLAQHLYRQP</sequence>
<dbReference type="Gene3D" id="1.10.1200.10">
    <property type="entry name" value="ACP-like"/>
    <property type="match status" value="1"/>
</dbReference>
<accession>A0A5J4KPL1</accession>
<dbReference type="AlphaFoldDB" id="A0A5J4KPL1"/>
<gene>
    <name evidence="4" type="ORF">KDW_58200</name>
</gene>
<dbReference type="Pfam" id="PF00550">
    <property type="entry name" value="PP-binding"/>
    <property type="match status" value="1"/>
</dbReference>
<dbReference type="PROSITE" id="PS50075">
    <property type="entry name" value="CARRIER"/>
    <property type="match status" value="1"/>
</dbReference>
<evidence type="ECO:0000259" key="3">
    <source>
        <dbReference type="PROSITE" id="PS50075"/>
    </source>
</evidence>
<feature type="domain" description="Carrier" evidence="3">
    <location>
        <begin position="14"/>
        <end position="89"/>
    </location>
</feature>
<dbReference type="InterPro" id="IPR009081">
    <property type="entry name" value="PP-bd_ACP"/>
</dbReference>
<dbReference type="RefSeq" id="WP_151759282.1">
    <property type="nucleotide sequence ID" value="NZ_BKZW01000004.1"/>
</dbReference>
<organism evidence="4 5">
    <name type="scientific">Dictyobacter vulcani</name>
    <dbReference type="NCBI Taxonomy" id="2607529"/>
    <lineage>
        <taxon>Bacteria</taxon>
        <taxon>Bacillati</taxon>
        <taxon>Chloroflexota</taxon>
        <taxon>Ktedonobacteria</taxon>
        <taxon>Ktedonobacterales</taxon>
        <taxon>Dictyobacteraceae</taxon>
        <taxon>Dictyobacter</taxon>
    </lineage>
</organism>
<dbReference type="Proteomes" id="UP000326912">
    <property type="component" value="Unassembled WGS sequence"/>
</dbReference>
<comment type="caution">
    <text evidence="4">The sequence shown here is derived from an EMBL/GenBank/DDBJ whole genome shotgun (WGS) entry which is preliminary data.</text>
</comment>
<keyword evidence="5" id="KW-1185">Reference proteome</keyword>
<name>A0A5J4KPL1_9CHLR</name>
<dbReference type="GO" id="GO:0031177">
    <property type="term" value="F:phosphopantetheine binding"/>
    <property type="evidence" value="ECO:0007669"/>
    <property type="project" value="InterPro"/>
</dbReference>
<evidence type="ECO:0000313" key="5">
    <source>
        <dbReference type="Proteomes" id="UP000326912"/>
    </source>
</evidence>
<evidence type="ECO:0000256" key="2">
    <source>
        <dbReference type="ARBA" id="ARBA00022553"/>
    </source>
</evidence>
<reference evidence="4 5" key="1">
    <citation type="submission" date="2019-10" db="EMBL/GenBank/DDBJ databases">
        <title>Dictyobacter vulcani sp. nov., within the class Ktedonobacteria, isolated from soil of volcanic Mt. Zao.</title>
        <authorList>
            <person name="Zheng Y."/>
            <person name="Wang C.M."/>
            <person name="Sakai Y."/>
            <person name="Abe K."/>
            <person name="Yokota A."/>
            <person name="Yabe S."/>
        </authorList>
    </citation>
    <scope>NUCLEOTIDE SEQUENCE [LARGE SCALE GENOMIC DNA]</scope>
    <source>
        <strain evidence="4 5">W12</strain>
    </source>
</reference>
<dbReference type="InterPro" id="IPR020806">
    <property type="entry name" value="PKS_PP-bd"/>
</dbReference>
<protein>
    <recommendedName>
        <fullName evidence="3">Carrier domain-containing protein</fullName>
    </recommendedName>
</protein>
<keyword evidence="1" id="KW-0596">Phosphopantetheine</keyword>